<protein>
    <submittedName>
        <fullName evidence="2">Uncharacterized protein</fullName>
    </submittedName>
</protein>
<evidence type="ECO:0000256" key="1">
    <source>
        <dbReference type="SAM" id="SignalP"/>
    </source>
</evidence>
<dbReference type="Proteomes" id="UP000184315">
    <property type="component" value="Unassembled WGS sequence"/>
</dbReference>
<dbReference type="STRING" id="671072.PL9214520020"/>
<proteinExistence type="predicted"/>
<reference evidence="3" key="1">
    <citation type="submission" date="2015-10" db="EMBL/GenBank/DDBJ databases">
        <authorList>
            <person name="Regsiter A."/>
            <person name="william w."/>
        </authorList>
    </citation>
    <scope>NUCLEOTIDE SEQUENCE [LARGE SCALE GENOMIC DNA]</scope>
</reference>
<feature type="chain" id="PRO_5012837057" evidence="1">
    <location>
        <begin position="31"/>
        <end position="104"/>
    </location>
</feature>
<dbReference type="AlphaFoldDB" id="A0A1J1LPK3"/>
<evidence type="ECO:0000313" key="3">
    <source>
        <dbReference type="Proteomes" id="UP000184315"/>
    </source>
</evidence>
<name>A0A1J1LPK3_9CYAN</name>
<organism evidence="2 3">
    <name type="scientific">Planktothrix tepida PCC 9214</name>
    <dbReference type="NCBI Taxonomy" id="671072"/>
    <lineage>
        <taxon>Bacteria</taxon>
        <taxon>Bacillati</taxon>
        <taxon>Cyanobacteriota</taxon>
        <taxon>Cyanophyceae</taxon>
        <taxon>Oscillatoriophycideae</taxon>
        <taxon>Oscillatoriales</taxon>
        <taxon>Microcoleaceae</taxon>
        <taxon>Planktothrix</taxon>
    </lineage>
</organism>
<keyword evidence="3" id="KW-1185">Reference proteome</keyword>
<gene>
    <name evidence="2" type="ORF">PL9214520020</name>
</gene>
<evidence type="ECO:0000313" key="2">
    <source>
        <dbReference type="EMBL" id="CUR33481.1"/>
    </source>
</evidence>
<feature type="signal peptide" evidence="1">
    <location>
        <begin position="1"/>
        <end position="30"/>
    </location>
</feature>
<keyword evidence="1" id="KW-0732">Signal</keyword>
<sequence length="104" mass="12118">MSKIVKLSKISIAVFVGSLVLVSHTQPANAGWFTKDTYLGRMTVSDNLAYWRAQGRIGLSTPPWDRNQLCQWKYGRDNVWGKAVSSWGSANWQTDCYRWRWFWQ</sequence>
<accession>A0A1J1LPK3</accession>
<dbReference type="EMBL" id="CZDF01000158">
    <property type="protein sequence ID" value="CUR33481.1"/>
    <property type="molecule type" value="Genomic_DNA"/>
</dbReference>